<organism evidence="1 2">
    <name type="scientific">Pyramidobacter porci</name>
    <dbReference type="NCBI Taxonomy" id="2605789"/>
    <lineage>
        <taxon>Bacteria</taxon>
        <taxon>Thermotogati</taxon>
        <taxon>Synergistota</taxon>
        <taxon>Synergistia</taxon>
        <taxon>Synergistales</taxon>
        <taxon>Dethiosulfovibrionaceae</taxon>
        <taxon>Pyramidobacter</taxon>
    </lineage>
</organism>
<evidence type="ECO:0000313" key="2">
    <source>
        <dbReference type="Proteomes" id="UP000473699"/>
    </source>
</evidence>
<protein>
    <submittedName>
        <fullName evidence="1">Uncharacterized protein</fullName>
    </submittedName>
</protein>
<gene>
    <name evidence="1" type="ORF">FYJ74_09135</name>
</gene>
<proteinExistence type="predicted"/>
<accession>A0A6L5YF04</accession>
<sequence>MDAKMEALLEEYQDNFYLEELSQEELICELLSYDMFWLSSEDSPDYLRIDEDVDMPVLVSGLLFNRNELPARLRGYLDLTVKNWEEYRRRSVFFERFLMTRGGNFSWDAYRKEAEEAVGRAIPKSHWWFWPTPEEQCRKA</sequence>
<comment type="caution">
    <text evidence="1">The sequence shown here is derived from an EMBL/GenBank/DDBJ whole genome shotgun (WGS) entry which is preliminary data.</text>
</comment>
<evidence type="ECO:0000313" key="1">
    <source>
        <dbReference type="EMBL" id="MST56192.1"/>
    </source>
</evidence>
<dbReference type="AlphaFoldDB" id="A0A6L5YF04"/>
<name>A0A6L5YF04_9BACT</name>
<dbReference type="RefSeq" id="WP_154529269.1">
    <property type="nucleotide sequence ID" value="NZ_JAXDZJ010000112.1"/>
</dbReference>
<keyword evidence="2" id="KW-1185">Reference proteome</keyword>
<dbReference type="Proteomes" id="UP000473699">
    <property type="component" value="Unassembled WGS sequence"/>
</dbReference>
<dbReference type="EMBL" id="VUNH01000009">
    <property type="protein sequence ID" value="MST56192.1"/>
    <property type="molecule type" value="Genomic_DNA"/>
</dbReference>
<reference evidence="1 2" key="1">
    <citation type="submission" date="2019-08" db="EMBL/GenBank/DDBJ databases">
        <title>In-depth cultivation of the pig gut microbiome towards novel bacterial diversity and tailored functional studies.</title>
        <authorList>
            <person name="Wylensek D."/>
            <person name="Hitch T.C.A."/>
            <person name="Clavel T."/>
        </authorList>
    </citation>
    <scope>NUCLEOTIDE SEQUENCE [LARGE SCALE GENOMIC DNA]</scope>
    <source>
        <strain evidence="1 2">SM-530-WT-4B</strain>
    </source>
</reference>